<dbReference type="SUPFAM" id="SSF52540">
    <property type="entry name" value="P-loop containing nucleoside triphosphate hydrolases"/>
    <property type="match status" value="1"/>
</dbReference>
<evidence type="ECO:0000256" key="6">
    <source>
        <dbReference type="ARBA" id="ARBA00022777"/>
    </source>
</evidence>
<dbReference type="eggNOG" id="COG3265">
    <property type="taxonomic scope" value="Bacteria"/>
</dbReference>
<proteinExistence type="inferred from homology"/>
<organism evidence="11 12">
    <name type="scientific">Opitutus terrae (strain DSM 11246 / JCM 15787 / PB90-1)</name>
    <dbReference type="NCBI Taxonomy" id="452637"/>
    <lineage>
        <taxon>Bacteria</taxon>
        <taxon>Pseudomonadati</taxon>
        <taxon>Verrucomicrobiota</taxon>
        <taxon>Opitutia</taxon>
        <taxon>Opitutales</taxon>
        <taxon>Opitutaceae</taxon>
        <taxon>Opitutus</taxon>
    </lineage>
</organism>
<evidence type="ECO:0000256" key="4">
    <source>
        <dbReference type="ARBA" id="ARBA00022679"/>
    </source>
</evidence>
<keyword evidence="12" id="KW-1185">Reference proteome</keyword>
<dbReference type="EC" id="2.7.1.12" evidence="3 10"/>
<evidence type="ECO:0000256" key="10">
    <source>
        <dbReference type="RuleBase" id="RU363066"/>
    </source>
</evidence>
<dbReference type="EMBL" id="CP001032">
    <property type="protein sequence ID" value="ACB74118.1"/>
    <property type="molecule type" value="Genomic_DNA"/>
</dbReference>
<dbReference type="InterPro" id="IPR006001">
    <property type="entry name" value="Therm_gnt_kin"/>
</dbReference>
<dbReference type="STRING" id="452637.Oter_0830"/>
<dbReference type="KEGG" id="ote:Oter_0830"/>
<dbReference type="InterPro" id="IPR027417">
    <property type="entry name" value="P-loop_NTPase"/>
</dbReference>
<sequence length="156" mass="16854">MGVSGSGKTTVGKLLARELGWSFADADDFHSAANKAKMAAGHPLNDADRAPWLTALRQHIEECLASGKNVVIACSALKASYRAQLRGNSDAIKWVHLHGSPELIRSRLASRSGHYMRAQMLDSQLATLEPPKHALTVDVAATPAEIVDQIRRALHL</sequence>
<keyword evidence="5 10" id="KW-0547">Nucleotide-binding</keyword>
<evidence type="ECO:0000256" key="9">
    <source>
        <dbReference type="ARBA" id="ARBA00048090"/>
    </source>
</evidence>
<evidence type="ECO:0000256" key="7">
    <source>
        <dbReference type="ARBA" id="ARBA00022840"/>
    </source>
</evidence>
<evidence type="ECO:0000256" key="2">
    <source>
        <dbReference type="ARBA" id="ARBA00008420"/>
    </source>
</evidence>
<comment type="catalytic activity">
    <reaction evidence="9 10">
        <text>D-gluconate + ATP = 6-phospho-D-gluconate + ADP + H(+)</text>
        <dbReference type="Rhea" id="RHEA:19433"/>
        <dbReference type="ChEBI" id="CHEBI:15378"/>
        <dbReference type="ChEBI" id="CHEBI:18391"/>
        <dbReference type="ChEBI" id="CHEBI:30616"/>
        <dbReference type="ChEBI" id="CHEBI:58759"/>
        <dbReference type="ChEBI" id="CHEBI:456216"/>
        <dbReference type="EC" id="2.7.1.12"/>
    </reaction>
</comment>
<dbReference type="GO" id="GO:0019521">
    <property type="term" value="P:D-gluconate metabolic process"/>
    <property type="evidence" value="ECO:0007669"/>
    <property type="project" value="UniProtKB-KW"/>
</dbReference>
<evidence type="ECO:0000313" key="11">
    <source>
        <dbReference type="EMBL" id="ACB74118.1"/>
    </source>
</evidence>
<dbReference type="Proteomes" id="UP000007013">
    <property type="component" value="Chromosome"/>
</dbReference>
<dbReference type="Pfam" id="PF13671">
    <property type="entry name" value="AAA_33"/>
    <property type="match status" value="1"/>
</dbReference>
<dbReference type="HOGENOM" id="CLU_077168_4_1_0"/>
<keyword evidence="4 10" id="KW-0808">Transferase</keyword>
<dbReference type="NCBIfam" id="TIGR01313">
    <property type="entry name" value="therm_gnt_kin"/>
    <property type="match status" value="1"/>
</dbReference>
<dbReference type="GO" id="GO:0005524">
    <property type="term" value="F:ATP binding"/>
    <property type="evidence" value="ECO:0007669"/>
    <property type="project" value="UniProtKB-KW"/>
</dbReference>
<evidence type="ECO:0000256" key="3">
    <source>
        <dbReference type="ARBA" id="ARBA00012054"/>
    </source>
</evidence>
<keyword evidence="8" id="KW-0311">Gluconate utilization</keyword>
<dbReference type="CDD" id="cd02021">
    <property type="entry name" value="GntK"/>
    <property type="match status" value="1"/>
</dbReference>
<protein>
    <recommendedName>
        <fullName evidence="3 10">Gluconokinase</fullName>
        <ecNumber evidence="3 10">2.7.1.12</ecNumber>
    </recommendedName>
</protein>
<dbReference type="FunFam" id="3.40.50.300:FF:000522">
    <property type="entry name" value="Gluconokinase"/>
    <property type="match status" value="1"/>
</dbReference>
<evidence type="ECO:0000256" key="1">
    <source>
        <dbReference type="ARBA" id="ARBA00004761"/>
    </source>
</evidence>
<accession>B1ZVM1</accession>
<keyword evidence="7 10" id="KW-0067">ATP-binding</keyword>
<name>B1ZVM1_OPITP</name>
<dbReference type="PANTHER" id="PTHR43442:SF3">
    <property type="entry name" value="GLUCONOKINASE-RELATED"/>
    <property type="match status" value="1"/>
</dbReference>
<keyword evidence="6 10" id="KW-0418">Kinase</keyword>
<evidence type="ECO:0000256" key="8">
    <source>
        <dbReference type="ARBA" id="ARBA00023064"/>
    </source>
</evidence>
<gene>
    <name evidence="11" type="ordered locus">Oter_0830</name>
</gene>
<comment type="similarity">
    <text evidence="2 10">Belongs to the gluconokinase GntK/GntV family.</text>
</comment>
<reference evidence="11 12" key="1">
    <citation type="journal article" date="2011" name="J. Bacteriol.">
        <title>Genome sequence of the verrucomicrobium Opitutus terrae PB90-1, an abundant inhabitant of rice paddy soil ecosystems.</title>
        <authorList>
            <person name="van Passel M.W."/>
            <person name="Kant R."/>
            <person name="Palva A."/>
            <person name="Copeland A."/>
            <person name="Lucas S."/>
            <person name="Lapidus A."/>
            <person name="Glavina del Rio T."/>
            <person name="Pitluck S."/>
            <person name="Goltsman E."/>
            <person name="Clum A."/>
            <person name="Sun H."/>
            <person name="Schmutz J."/>
            <person name="Larimer F.W."/>
            <person name="Land M.L."/>
            <person name="Hauser L."/>
            <person name="Kyrpides N."/>
            <person name="Mikhailova N."/>
            <person name="Richardson P.P."/>
            <person name="Janssen P.H."/>
            <person name="de Vos W.M."/>
            <person name="Smidt H."/>
        </authorList>
    </citation>
    <scope>NUCLEOTIDE SEQUENCE [LARGE SCALE GENOMIC DNA]</scope>
    <source>
        <strain evidence="12">DSM 11246 / JCM 15787 / PB90-1</strain>
    </source>
</reference>
<dbReference type="AlphaFoldDB" id="B1ZVM1"/>
<dbReference type="GO" id="GO:0046316">
    <property type="term" value="F:gluconokinase activity"/>
    <property type="evidence" value="ECO:0007669"/>
    <property type="project" value="UniProtKB-EC"/>
</dbReference>
<dbReference type="Gene3D" id="3.40.50.300">
    <property type="entry name" value="P-loop containing nucleotide triphosphate hydrolases"/>
    <property type="match status" value="1"/>
</dbReference>
<evidence type="ECO:0000256" key="5">
    <source>
        <dbReference type="ARBA" id="ARBA00022741"/>
    </source>
</evidence>
<dbReference type="PANTHER" id="PTHR43442">
    <property type="entry name" value="GLUCONOKINASE-RELATED"/>
    <property type="match status" value="1"/>
</dbReference>
<dbReference type="GO" id="GO:0005737">
    <property type="term" value="C:cytoplasm"/>
    <property type="evidence" value="ECO:0007669"/>
    <property type="project" value="TreeGrafter"/>
</dbReference>
<evidence type="ECO:0000313" key="12">
    <source>
        <dbReference type="Proteomes" id="UP000007013"/>
    </source>
</evidence>
<comment type="pathway">
    <text evidence="1">Carbohydrate acid metabolism.</text>
</comment>